<dbReference type="EMBL" id="UZAI01017775">
    <property type="protein sequence ID" value="VDP29371.1"/>
    <property type="molecule type" value="Genomic_DNA"/>
</dbReference>
<dbReference type="AlphaFoldDB" id="A0A3P8C963"/>
<reference evidence="1 2" key="1">
    <citation type="submission" date="2018-11" db="EMBL/GenBank/DDBJ databases">
        <authorList>
            <consortium name="Pathogen Informatics"/>
        </authorList>
    </citation>
    <scope>NUCLEOTIDE SEQUENCE [LARGE SCALE GENOMIC DNA]</scope>
    <source>
        <strain evidence="1 2">Zambia</strain>
    </source>
</reference>
<protein>
    <submittedName>
        <fullName evidence="1">Uncharacterized protein</fullName>
    </submittedName>
</protein>
<organism evidence="1 2">
    <name type="scientific">Schistosoma margrebowiei</name>
    <dbReference type="NCBI Taxonomy" id="48269"/>
    <lineage>
        <taxon>Eukaryota</taxon>
        <taxon>Metazoa</taxon>
        <taxon>Spiralia</taxon>
        <taxon>Lophotrochozoa</taxon>
        <taxon>Platyhelminthes</taxon>
        <taxon>Trematoda</taxon>
        <taxon>Digenea</taxon>
        <taxon>Strigeidida</taxon>
        <taxon>Schistosomatoidea</taxon>
        <taxon>Schistosomatidae</taxon>
        <taxon>Schistosoma</taxon>
    </lineage>
</organism>
<dbReference type="Proteomes" id="UP000277204">
    <property type="component" value="Unassembled WGS sequence"/>
</dbReference>
<accession>A0A3P8C963</accession>
<evidence type="ECO:0000313" key="1">
    <source>
        <dbReference type="EMBL" id="VDP29371.1"/>
    </source>
</evidence>
<sequence length="74" mass="7447">MISILLVLELSSSEKSSLSLSSISSSSSSVSDAIDFRVDFLTVEVGKVPGTFIGEGAVSCSSASVSEIPGSSST</sequence>
<keyword evidence="2" id="KW-1185">Reference proteome</keyword>
<evidence type="ECO:0000313" key="2">
    <source>
        <dbReference type="Proteomes" id="UP000277204"/>
    </source>
</evidence>
<proteinExistence type="predicted"/>
<gene>
    <name evidence="1" type="ORF">SMRZ_LOCUS18840</name>
</gene>
<name>A0A3P8C963_9TREM</name>